<sequence>MAKSLLFITSFLKPRYNKPIMEKNWNVGTKYLNDKTRIIVVGITGREASQVVTESEALYPGFIKVGVTPGKGGTEVAGVPVFNTVKEALSSPEGKDVNTGLVYVPPASVKDAVIELIDAGIKLIYIVTEHVPIRDTVYFYHYAKERGVTIVGPTSLGCIVPRIPARIGAIGGKNPSIAYADGGLVILSKSGGLTTTTAEMFKRRGWGVYMALALGGDVISCTTFADVLEEIADDPNVKGVVIQGEVGGTYEEQAAETILRLYKEGRWNKPVAAFVAGKFQEKMEGVSFGHAGAIVERGKGKATDKIRMFNEVGKETGLVKVAEFYHDLVNCIEELGVPRDFEDSTPGGKVEPLYRTIDPETCEFKPQD</sequence>
<dbReference type="FunFam" id="3.40.50.261:FF:000027">
    <property type="entry name" value="Succinyl-CoA ligase alpha subunit"/>
    <property type="match status" value="1"/>
</dbReference>
<dbReference type="SMART" id="SM00881">
    <property type="entry name" value="CoA_binding"/>
    <property type="match status" value="1"/>
</dbReference>
<evidence type="ECO:0000259" key="4">
    <source>
        <dbReference type="SMART" id="SM00881"/>
    </source>
</evidence>
<dbReference type="InterPro" id="IPR016102">
    <property type="entry name" value="Succinyl-CoA_synth-like"/>
</dbReference>
<dbReference type="InterPro" id="IPR036291">
    <property type="entry name" value="NAD(P)-bd_dom_sf"/>
</dbReference>
<dbReference type="HOGENOM" id="CLU_052104_0_0_0"/>
<dbReference type="OrthoDB" id="9807196at2"/>
<dbReference type="PANTHER" id="PTHR11117:SF2">
    <property type="entry name" value="SUCCINATE--COA LIGASE [ADP_GDP-FORMING] SUBUNIT ALPHA, MITOCHONDRIAL"/>
    <property type="match status" value="1"/>
</dbReference>
<dbReference type="GO" id="GO:0000166">
    <property type="term" value="F:nucleotide binding"/>
    <property type="evidence" value="ECO:0007669"/>
    <property type="project" value="UniProtKB-KW"/>
</dbReference>
<dbReference type="InParanoid" id="O67729"/>
<evidence type="ECO:0000256" key="2">
    <source>
        <dbReference type="ARBA" id="ARBA00022741"/>
    </source>
</evidence>
<feature type="domain" description="CoA-binding" evidence="4">
    <location>
        <begin position="32"/>
        <end position="131"/>
    </location>
</feature>
<accession>O67729</accession>
<dbReference type="EMBL" id="AE000657">
    <property type="protein sequence ID" value="AAC07686.1"/>
    <property type="molecule type" value="Genomic_DNA"/>
</dbReference>
<gene>
    <name evidence="5" type="primary">sucD1</name>
    <name evidence="5" type="ordered locus">aq_1888</name>
</gene>
<dbReference type="Gene3D" id="3.40.50.261">
    <property type="entry name" value="Succinyl-CoA synthetase domains"/>
    <property type="match status" value="1"/>
</dbReference>
<dbReference type="GO" id="GO:0009361">
    <property type="term" value="C:succinate-CoA ligase complex (ADP-forming)"/>
    <property type="evidence" value="ECO:0000318"/>
    <property type="project" value="GO_Central"/>
</dbReference>
<dbReference type="Pfam" id="PF00549">
    <property type="entry name" value="Ligase_CoA"/>
    <property type="match status" value="1"/>
</dbReference>
<keyword evidence="2" id="KW-0547">Nucleotide-binding</keyword>
<dbReference type="PRINTS" id="PR01798">
    <property type="entry name" value="SCOASYNTHASE"/>
</dbReference>
<dbReference type="KEGG" id="aae:aq_1888"/>
<dbReference type="eggNOG" id="COG0074">
    <property type="taxonomic scope" value="Bacteria"/>
</dbReference>
<dbReference type="Pfam" id="PF02629">
    <property type="entry name" value="CoA_binding"/>
    <property type="match status" value="1"/>
</dbReference>
<evidence type="ECO:0000313" key="6">
    <source>
        <dbReference type="Proteomes" id="UP000000798"/>
    </source>
</evidence>
<dbReference type="EnsemblBacteria" id="AAC07686">
    <property type="protein sequence ID" value="AAC07686"/>
    <property type="gene ID" value="aq_1888"/>
</dbReference>
<name>O67729_AQUAE</name>
<dbReference type="STRING" id="224324.aq_1888"/>
<keyword evidence="1 5" id="KW-0436">Ligase</keyword>
<dbReference type="PANTHER" id="PTHR11117">
    <property type="entry name" value="SUCCINYL-COA LIGASE SUBUNIT ALPHA"/>
    <property type="match status" value="1"/>
</dbReference>
<dbReference type="GO" id="GO:0004775">
    <property type="term" value="F:succinate-CoA ligase (ADP-forming) activity"/>
    <property type="evidence" value="ECO:0000318"/>
    <property type="project" value="GO_Central"/>
</dbReference>
<dbReference type="InterPro" id="IPR005811">
    <property type="entry name" value="SUCC_ACL_C"/>
</dbReference>
<dbReference type="FunFam" id="3.40.50.720:FF:000277">
    <property type="entry name" value="Succinate--CoA ligase [ADP-forming] subunit alpha"/>
    <property type="match status" value="1"/>
</dbReference>
<evidence type="ECO:0000256" key="3">
    <source>
        <dbReference type="ARBA" id="ARBA00060724"/>
    </source>
</evidence>
<dbReference type="GO" id="GO:0004776">
    <property type="term" value="F:succinate-CoA ligase (GDP-forming) activity"/>
    <property type="evidence" value="ECO:0000318"/>
    <property type="project" value="GO_Central"/>
</dbReference>
<proteinExistence type="inferred from homology"/>
<dbReference type="GO" id="GO:0006099">
    <property type="term" value="P:tricarboxylic acid cycle"/>
    <property type="evidence" value="ECO:0000318"/>
    <property type="project" value="GO_Central"/>
</dbReference>
<dbReference type="Gene3D" id="3.40.50.720">
    <property type="entry name" value="NAD(P)-binding Rossmann-like Domain"/>
    <property type="match status" value="1"/>
</dbReference>
<dbReference type="AlphaFoldDB" id="O67729"/>
<dbReference type="PIR" id="G70462">
    <property type="entry name" value="G70462"/>
</dbReference>
<dbReference type="InterPro" id="IPR003781">
    <property type="entry name" value="CoA-bd"/>
</dbReference>
<organism evidence="5 6">
    <name type="scientific">Aquifex aeolicus (strain VF5)</name>
    <dbReference type="NCBI Taxonomy" id="224324"/>
    <lineage>
        <taxon>Bacteria</taxon>
        <taxon>Pseudomonadati</taxon>
        <taxon>Aquificota</taxon>
        <taxon>Aquificia</taxon>
        <taxon>Aquificales</taxon>
        <taxon>Aquificaceae</taxon>
        <taxon>Aquifex</taxon>
    </lineage>
</organism>
<comment type="similarity">
    <text evidence="3">Belongs to the succinate/malate CoA ligase alpha subunit family.</text>
</comment>
<dbReference type="SUPFAM" id="SSF52210">
    <property type="entry name" value="Succinyl-CoA synthetase domains"/>
    <property type="match status" value="1"/>
</dbReference>
<dbReference type="SUPFAM" id="SSF51735">
    <property type="entry name" value="NAD(P)-binding Rossmann-fold domains"/>
    <property type="match status" value="1"/>
</dbReference>
<evidence type="ECO:0000256" key="1">
    <source>
        <dbReference type="ARBA" id="ARBA00022598"/>
    </source>
</evidence>
<dbReference type="PATRIC" id="fig|224324.8.peg.1463"/>
<keyword evidence="6" id="KW-1185">Reference proteome</keyword>
<reference evidence="5 6" key="1">
    <citation type="journal article" date="1998" name="Nature">
        <title>The complete genome of the hyperthermophilic bacterium Aquifex aeolicus.</title>
        <authorList>
            <person name="Deckert G."/>
            <person name="Warren P.V."/>
            <person name="Gaasterland T."/>
            <person name="Young W.G."/>
            <person name="Lenox A.L."/>
            <person name="Graham D.E."/>
            <person name="Overbeek R."/>
            <person name="Snead M.A."/>
            <person name="Keller M."/>
            <person name="Aujay M."/>
            <person name="Huber R."/>
            <person name="Feldman R.A."/>
            <person name="Short J.M."/>
            <person name="Olson G.J."/>
            <person name="Swanson R.V."/>
        </authorList>
    </citation>
    <scope>NUCLEOTIDE SEQUENCE [LARGE SCALE GENOMIC DNA]</scope>
    <source>
        <strain evidence="5 6">VF5</strain>
    </source>
</reference>
<dbReference type="Proteomes" id="UP000000798">
    <property type="component" value="Chromosome"/>
</dbReference>
<evidence type="ECO:0000313" key="5">
    <source>
        <dbReference type="EMBL" id="AAC07686.1"/>
    </source>
</evidence>
<protein>
    <submittedName>
        <fullName evidence="5">Succinyl-CoA ligase alpha subunit</fullName>
    </submittedName>
</protein>